<dbReference type="Proteomes" id="UP000580250">
    <property type="component" value="Unassembled WGS sequence"/>
</dbReference>
<name>A0A6V7WI47_MELEN</name>
<organism evidence="2 3">
    <name type="scientific">Meloidogyne enterolobii</name>
    <name type="common">Root-knot nematode worm</name>
    <name type="synonym">Meloidogyne mayaguensis</name>
    <dbReference type="NCBI Taxonomy" id="390850"/>
    <lineage>
        <taxon>Eukaryota</taxon>
        <taxon>Metazoa</taxon>
        <taxon>Ecdysozoa</taxon>
        <taxon>Nematoda</taxon>
        <taxon>Chromadorea</taxon>
        <taxon>Rhabditida</taxon>
        <taxon>Tylenchina</taxon>
        <taxon>Tylenchomorpha</taxon>
        <taxon>Tylenchoidea</taxon>
        <taxon>Meloidogynidae</taxon>
        <taxon>Meloidogyninae</taxon>
        <taxon>Meloidogyne</taxon>
    </lineage>
</organism>
<sequence length="59" mass="7138">MCTIDEVIFLLSKIKQNYKINQYSIQEGFAVSAFVFRRIFIFFWFFTFRLLKSFSAHPC</sequence>
<feature type="transmembrane region" description="Helical" evidence="1">
    <location>
        <begin position="29"/>
        <end position="51"/>
    </location>
</feature>
<evidence type="ECO:0000256" key="1">
    <source>
        <dbReference type="SAM" id="Phobius"/>
    </source>
</evidence>
<protein>
    <submittedName>
        <fullName evidence="2">Uncharacterized protein</fullName>
    </submittedName>
</protein>
<reference evidence="2 3" key="1">
    <citation type="submission" date="2020-08" db="EMBL/GenBank/DDBJ databases">
        <authorList>
            <person name="Koutsovoulos G."/>
            <person name="Danchin GJ E."/>
        </authorList>
    </citation>
    <scope>NUCLEOTIDE SEQUENCE [LARGE SCALE GENOMIC DNA]</scope>
</reference>
<keyword evidence="1" id="KW-0472">Membrane</keyword>
<keyword evidence="1" id="KW-0812">Transmembrane</keyword>
<evidence type="ECO:0000313" key="3">
    <source>
        <dbReference type="Proteomes" id="UP000580250"/>
    </source>
</evidence>
<keyword evidence="1" id="KW-1133">Transmembrane helix</keyword>
<accession>A0A6V7WI47</accession>
<dbReference type="AlphaFoldDB" id="A0A6V7WI47"/>
<dbReference type="EMBL" id="CAJEWN010000597">
    <property type="protein sequence ID" value="CAD2186615.1"/>
    <property type="molecule type" value="Genomic_DNA"/>
</dbReference>
<comment type="caution">
    <text evidence="2">The sequence shown here is derived from an EMBL/GenBank/DDBJ whole genome shotgun (WGS) entry which is preliminary data.</text>
</comment>
<evidence type="ECO:0000313" key="2">
    <source>
        <dbReference type="EMBL" id="CAD2186615.1"/>
    </source>
</evidence>
<gene>
    <name evidence="2" type="ORF">MENT_LOCUS39125</name>
</gene>
<proteinExistence type="predicted"/>